<dbReference type="STRING" id="1423731.FC81_GL000082"/>
<keyword evidence="4" id="KW-1003">Cell membrane</keyword>
<dbReference type="PROSITE" id="PS00211">
    <property type="entry name" value="ABC_TRANSPORTER_1"/>
    <property type="match status" value="1"/>
</dbReference>
<evidence type="ECO:0000256" key="8">
    <source>
        <dbReference type="ARBA" id="ARBA00023136"/>
    </source>
</evidence>
<dbReference type="GO" id="GO:0005524">
    <property type="term" value="F:ATP binding"/>
    <property type="evidence" value="ECO:0007669"/>
    <property type="project" value="UniProtKB-KW"/>
</dbReference>
<evidence type="ECO:0000256" key="4">
    <source>
        <dbReference type="ARBA" id="ARBA00022475"/>
    </source>
</evidence>
<protein>
    <submittedName>
        <fullName evidence="10">Cobalt transporter ATP-binding subunit</fullName>
    </submittedName>
</protein>
<dbReference type="SMART" id="SM00382">
    <property type="entry name" value="AAA"/>
    <property type="match status" value="1"/>
</dbReference>
<reference evidence="10 11" key="1">
    <citation type="journal article" date="2015" name="Genome Announc.">
        <title>Expanding the biotechnology potential of lactobacilli through comparative genomics of 213 strains and associated genera.</title>
        <authorList>
            <person name="Sun Z."/>
            <person name="Harris H.M."/>
            <person name="McCann A."/>
            <person name="Guo C."/>
            <person name="Argimon S."/>
            <person name="Zhang W."/>
            <person name="Yang X."/>
            <person name="Jeffery I.B."/>
            <person name="Cooney J.C."/>
            <person name="Kagawa T.F."/>
            <person name="Liu W."/>
            <person name="Song Y."/>
            <person name="Salvetti E."/>
            <person name="Wrobel A."/>
            <person name="Rasinkangas P."/>
            <person name="Parkhill J."/>
            <person name="Rea M.C."/>
            <person name="O'Sullivan O."/>
            <person name="Ritari J."/>
            <person name="Douillard F.P."/>
            <person name="Paul Ross R."/>
            <person name="Yang R."/>
            <person name="Briner A.E."/>
            <person name="Felis G.E."/>
            <person name="de Vos W.M."/>
            <person name="Barrangou R."/>
            <person name="Klaenhammer T.R."/>
            <person name="Caufield P.W."/>
            <person name="Cui Y."/>
            <person name="Zhang H."/>
            <person name="O'Toole P.W."/>
        </authorList>
    </citation>
    <scope>NUCLEOTIDE SEQUENCE [LARGE SCALE GENOMIC DNA]</scope>
    <source>
        <strain evidence="10 11">DSM 19910</strain>
    </source>
</reference>
<dbReference type="GO" id="GO:0042626">
    <property type="term" value="F:ATPase-coupled transmembrane transporter activity"/>
    <property type="evidence" value="ECO:0007669"/>
    <property type="project" value="TreeGrafter"/>
</dbReference>
<keyword evidence="11" id="KW-1185">Reference proteome</keyword>
<dbReference type="NCBIfam" id="TIGR04520">
    <property type="entry name" value="ECF_ATPase_1"/>
    <property type="match status" value="1"/>
</dbReference>
<comment type="similarity">
    <text evidence="2">Belongs to the ABC transporter superfamily.</text>
</comment>
<dbReference type="GO" id="GO:0043190">
    <property type="term" value="C:ATP-binding cassette (ABC) transporter complex"/>
    <property type="evidence" value="ECO:0007669"/>
    <property type="project" value="TreeGrafter"/>
</dbReference>
<dbReference type="InterPro" id="IPR030947">
    <property type="entry name" value="EcfA_1"/>
</dbReference>
<dbReference type="FunFam" id="3.40.50.300:FF:000224">
    <property type="entry name" value="Energy-coupling factor transporter ATP-binding protein EcfA"/>
    <property type="match status" value="1"/>
</dbReference>
<dbReference type="PATRIC" id="fig|1423731.3.peg.85"/>
<keyword evidence="8" id="KW-0472">Membrane</keyword>
<evidence type="ECO:0000259" key="9">
    <source>
        <dbReference type="PROSITE" id="PS50893"/>
    </source>
</evidence>
<keyword evidence="7" id="KW-1278">Translocase</keyword>
<dbReference type="GO" id="GO:0016887">
    <property type="term" value="F:ATP hydrolysis activity"/>
    <property type="evidence" value="ECO:0007669"/>
    <property type="project" value="InterPro"/>
</dbReference>
<name>A0A0R1LXZ3_9LACO</name>
<dbReference type="PROSITE" id="PS50893">
    <property type="entry name" value="ABC_TRANSPORTER_2"/>
    <property type="match status" value="1"/>
</dbReference>
<proteinExistence type="inferred from homology"/>
<keyword evidence="5" id="KW-0547">Nucleotide-binding</keyword>
<organism evidence="10 11">
    <name type="scientific">Liquorilactobacillus capillatus DSM 19910</name>
    <dbReference type="NCBI Taxonomy" id="1423731"/>
    <lineage>
        <taxon>Bacteria</taxon>
        <taxon>Bacillati</taxon>
        <taxon>Bacillota</taxon>
        <taxon>Bacilli</taxon>
        <taxon>Lactobacillales</taxon>
        <taxon>Lactobacillaceae</taxon>
        <taxon>Liquorilactobacillus</taxon>
    </lineage>
</organism>
<dbReference type="PANTHER" id="PTHR43553">
    <property type="entry name" value="HEAVY METAL TRANSPORTER"/>
    <property type="match status" value="1"/>
</dbReference>
<dbReference type="NCBIfam" id="NF010167">
    <property type="entry name" value="PRK13648.1"/>
    <property type="match status" value="1"/>
</dbReference>
<evidence type="ECO:0000256" key="2">
    <source>
        <dbReference type="ARBA" id="ARBA00005417"/>
    </source>
</evidence>
<dbReference type="InterPro" id="IPR050095">
    <property type="entry name" value="ECF_ABC_transporter_ATP-bd"/>
</dbReference>
<dbReference type="InterPro" id="IPR003439">
    <property type="entry name" value="ABC_transporter-like_ATP-bd"/>
</dbReference>
<evidence type="ECO:0000256" key="7">
    <source>
        <dbReference type="ARBA" id="ARBA00022967"/>
    </source>
</evidence>
<dbReference type="RefSeq" id="WP_057746392.1">
    <property type="nucleotide sequence ID" value="NZ_AZEF01000053.1"/>
</dbReference>
<dbReference type="PANTHER" id="PTHR43553:SF24">
    <property type="entry name" value="ENERGY-COUPLING FACTOR TRANSPORTER ATP-BINDING PROTEIN ECFA1"/>
    <property type="match status" value="1"/>
</dbReference>
<comment type="caution">
    <text evidence="10">The sequence shown here is derived from an EMBL/GenBank/DDBJ whole genome shotgun (WGS) entry which is preliminary data.</text>
</comment>
<gene>
    <name evidence="10" type="ORF">FC81_GL000082</name>
</gene>
<dbReference type="SUPFAM" id="SSF52540">
    <property type="entry name" value="P-loop containing nucleoside triphosphate hydrolases"/>
    <property type="match status" value="1"/>
</dbReference>
<dbReference type="AlphaFoldDB" id="A0A0R1LXZ3"/>
<dbReference type="EMBL" id="AZEF01000053">
    <property type="protein sequence ID" value="KRL00305.1"/>
    <property type="molecule type" value="Genomic_DNA"/>
</dbReference>
<dbReference type="CDD" id="cd03225">
    <property type="entry name" value="ABC_cobalt_CbiO_domain1"/>
    <property type="match status" value="1"/>
</dbReference>
<dbReference type="InterPro" id="IPR003593">
    <property type="entry name" value="AAA+_ATPase"/>
</dbReference>
<evidence type="ECO:0000313" key="11">
    <source>
        <dbReference type="Proteomes" id="UP000051621"/>
    </source>
</evidence>
<dbReference type="OrthoDB" id="9784332at2"/>
<dbReference type="Pfam" id="PF00005">
    <property type="entry name" value="ABC_tran"/>
    <property type="match status" value="1"/>
</dbReference>
<keyword evidence="6 10" id="KW-0067">ATP-binding</keyword>
<sequence>MQEPIIEISDLSFAYPQQQKKALSHINLKVAAGEWLAVIGHNGSGKSTLAKLIDGLLTPQSGTIRVAGTELTPTTLWDIRKNIGMVFQNPDNQFVGANVEEDVAFGLENQGVPRNEMLKRVKKALVSVGMLNFAQHEPARLSGGQKQRVALAGVIALQPRIIIMDEATSMLDPEGRRDIIQLLKSLNKEKGFTVISITHDIEEASLAQRVVVIDDGTLVQNDKPAKVFQRGTALIESGLDIPFSEKLKNELKSYRIAVPQEYLTEKGMVDWLCQFISKK</sequence>
<accession>A0A0R1LXZ3</accession>
<dbReference type="InterPro" id="IPR017871">
    <property type="entry name" value="ABC_transporter-like_CS"/>
</dbReference>
<keyword evidence="3" id="KW-0813">Transport</keyword>
<evidence type="ECO:0000256" key="1">
    <source>
        <dbReference type="ARBA" id="ARBA00004202"/>
    </source>
</evidence>
<dbReference type="Proteomes" id="UP000051621">
    <property type="component" value="Unassembled WGS sequence"/>
</dbReference>
<dbReference type="Gene3D" id="3.40.50.300">
    <property type="entry name" value="P-loop containing nucleotide triphosphate hydrolases"/>
    <property type="match status" value="1"/>
</dbReference>
<dbReference type="InterPro" id="IPR015856">
    <property type="entry name" value="ABC_transpr_CbiO/EcfA_su"/>
</dbReference>
<evidence type="ECO:0000256" key="5">
    <source>
        <dbReference type="ARBA" id="ARBA00022741"/>
    </source>
</evidence>
<feature type="domain" description="ABC transporter" evidence="9">
    <location>
        <begin position="6"/>
        <end position="240"/>
    </location>
</feature>
<comment type="subcellular location">
    <subcellularLocation>
        <location evidence="1">Cell membrane</location>
        <topology evidence="1">Peripheral membrane protein</topology>
    </subcellularLocation>
</comment>
<dbReference type="NCBIfam" id="NF010156">
    <property type="entry name" value="PRK13635.1"/>
    <property type="match status" value="1"/>
</dbReference>
<dbReference type="InterPro" id="IPR027417">
    <property type="entry name" value="P-loop_NTPase"/>
</dbReference>
<evidence type="ECO:0000256" key="3">
    <source>
        <dbReference type="ARBA" id="ARBA00022448"/>
    </source>
</evidence>
<evidence type="ECO:0000256" key="6">
    <source>
        <dbReference type="ARBA" id="ARBA00022840"/>
    </source>
</evidence>
<evidence type="ECO:0000313" key="10">
    <source>
        <dbReference type="EMBL" id="KRL00305.1"/>
    </source>
</evidence>